<proteinExistence type="predicted"/>
<name>A0A511T9J6_MYXFU</name>
<dbReference type="STRING" id="1334629.MFUL124B02_40535"/>
<accession>A0A511T9J6</accession>
<dbReference type="InterPro" id="IPR019198">
    <property type="entry name" value="Beta_propeller_containing"/>
</dbReference>
<dbReference type="Proteomes" id="UP000321514">
    <property type="component" value="Unassembled WGS sequence"/>
</dbReference>
<dbReference type="Pfam" id="PF09826">
    <property type="entry name" value="Beta_propel"/>
    <property type="match status" value="1"/>
</dbReference>
<reference evidence="2 5" key="2">
    <citation type="submission" date="2019-07" db="EMBL/GenBank/DDBJ databases">
        <title>Whole genome shotgun sequence of Myxococcus fulvus NBRC 100333.</title>
        <authorList>
            <person name="Hosoyama A."/>
            <person name="Uohara A."/>
            <person name="Ohji S."/>
            <person name="Ichikawa N."/>
        </authorList>
    </citation>
    <scope>NUCLEOTIDE SEQUENCE [LARGE SCALE GENOMIC DNA]</scope>
    <source>
        <strain evidence="2 5">NBRC 100333</strain>
    </source>
</reference>
<gene>
    <name evidence="2" type="ORF">MFU01_57740</name>
    <name evidence="3" type="ORF">SAMN05443572_112213</name>
</gene>
<comment type="caution">
    <text evidence="2">The sequence shown here is derived from an EMBL/GenBank/DDBJ whole genome shotgun (WGS) entry which is preliminary data.</text>
</comment>
<reference evidence="3 4" key="1">
    <citation type="submission" date="2016-10" db="EMBL/GenBank/DDBJ databases">
        <authorList>
            <person name="Varghese N."/>
            <person name="Submissions S."/>
        </authorList>
    </citation>
    <scope>NUCLEOTIDE SEQUENCE [LARGE SCALE GENOMIC DNA]</scope>
    <source>
        <strain evidence="3 4">DSM 16525</strain>
    </source>
</reference>
<dbReference type="EMBL" id="BJXR01000040">
    <property type="protein sequence ID" value="GEN10737.1"/>
    <property type="molecule type" value="Genomic_DNA"/>
</dbReference>
<dbReference type="AlphaFoldDB" id="A0A511T9J6"/>
<dbReference type="EMBL" id="FOIB01000012">
    <property type="protein sequence ID" value="SEU37733.1"/>
    <property type="molecule type" value="Genomic_DNA"/>
</dbReference>
<dbReference type="PROSITE" id="PS51257">
    <property type="entry name" value="PROKAR_LIPOPROTEIN"/>
    <property type="match status" value="1"/>
</dbReference>
<organism evidence="2 5">
    <name type="scientific">Myxococcus fulvus</name>
    <dbReference type="NCBI Taxonomy" id="33"/>
    <lineage>
        <taxon>Bacteria</taxon>
        <taxon>Pseudomonadati</taxon>
        <taxon>Myxococcota</taxon>
        <taxon>Myxococcia</taxon>
        <taxon>Myxococcales</taxon>
        <taxon>Cystobacterineae</taxon>
        <taxon>Myxococcaceae</taxon>
        <taxon>Myxococcus</taxon>
    </lineage>
</organism>
<keyword evidence="4" id="KW-1185">Reference proteome</keyword>
<dbReference type="RefSeq" id="WP_074958228.1">
    <property type="nucleotide sequence ID" value="NZ_BJXR01000040.1"/>
</dbReference>
<sequence length="707" mass="78275">MRRWKRYGWVGLVAVAAVGCDDEKTYAPVENEPVAQEARLDAFEGCEALEQHIEDTATKRMRASVESMRPRGLQWWFGDGAAPPTGVPMPSEDNGGAGAPRGPDDYTGTNNQVAGVHEADFVQNDGNHIFVLSGSKLYVNRSWPADQLTRVSSLAIEGQPREMLYDKERQRLVIASQVYEERPGRPSVWGDSPMMGAPLPDCAGLRCGYMQGGTLKVTVVDVSNLASPQVKQQVFLPGGYLTARRVDSAVRLVMTDEFRWPSDVRFYPEYSRELENRDKMNAALDALIVKNEKLIRDQTLADWVEPGRRVAADGTTTALPFSCSDFFHANAPTGLGFVTVLSLDLDTVEGAAPLGRTSVVSAPGVVYASTESLYLSANHWWWQQVAEQSDHSYIHKFDIREPARATYVGSGSVAGVLVNQFAMDEHEGVLRVATTVTTWRTEGNGDGVSTPTTNGPDTVSRLVTFAPKNGRLEELGRSEDLAPTERIFSARFVGKKGYIVTFRQTDPLFTFDLSDPAHPRKVGELKIPGFSTYIHPLGDTHLLTFGEDRDEDGSWRNRALKLSLFDVSDLANPREAFTHRMGTTGSNSEALHDHKAFNYFAAKGLVAVPFVDWDYSRADYWSGFTSELRVFRVDTATGFTPVGAVSARDMFQRFEHPHWSWYWAPEVRRSVMADDFVYAITDAGIRVANVGALQTPLATTYFDAPVP</sequence>
<dbReference type="OrthoDB" id="9778998at2"/>
<feature type="region of interest" description="Disordered" evidence="1">
    <location>
        <begin position="81"/>
        <end position="109"/>
    </location>
</feature>
<evidence type="ECO:0000313" key="2">
    <source>
        <dbReference type="EMBL" id="GEN10737.1"/>
    </source>
</evidence>
<dbReference type="Proteomes" id="UP000183760">
    <property type="component" value="Unassembled WGS sequence"/>
</dbReference>
<evidence type="ECO:0000313" key="4">
    <source>
        <dbReference type="Proteomes" id="UP000183760"/>
    </source>
</evidence>
<protein>
    <submittedName>
        <fullName evidence="3">Beta propeller domain-containing protein</fullName>
    </submittedName>
</protein>
<evidence type="ECO:0000256" key="1">
    <source>
        <dbReference type="SAM" id="MobiDB-lite"/>
    </source>
</evidence>
<evidence type="ECO:0000313" key="3">
    <source>
        <dbReference type="EMBL" id="SEU37733.1"/>
    </source>
</evidence>
<evidence type="ECO:0000313" key="5">
    <source>
        <dbReference type="Proteomes" id="UP000321514"/>
    </source>
</evidence>